<evidence type="ECO:0000313" key="2">
    <source>
        <dbReference type="Proteomes" id="UP000247810"/>
    </source>
</evidence>
<sequence>MLSMTVSTWYGSGCTTLVPPSRIQFNLGLLLCWCPSEVFSPSLSFVYTSSPSAYPLRRSGNCSIACTWLLLSFYSSWAMVNHHLYFCSLPGRYYHRMLLCTHQRPIAMGEEHGVWWAKSLVLAPTTIINQSKRLACLIYLYVQSLDGISS</sequence>
<protein>
    <submittedName>
        <fullName evidence="1">Uncharacterized protein</fullName>
    </submittedName>
</protein>
<accession>A0A319DHL2</accession>
<organism evidence="1 2">
    <name type="scientific">Aspergillus ellipticus CBS 707.79</name>
    <dbReference type="NCBI Taxonomy" id="1448320"/>
    <lineage>
        <taxon>Eukaryota</taxon>
        <taxon>Fungi</taxon>
        <taxon>Dikarya</taxon>
        <taxon>Ascomycota</taxon>
        <taxon>Pezizomycotina</taxon>
        <taxon>Eurotiomycetes</taxon>
        <taxon>Eurotiomycetidae</taxon>
        <taxon>Eurotiales</taxon>
        <taxon>Aspergillaceae</taxon>
        <taxon>Aspergillus</taxon>
        <taxon>Aspergillus subgen. Circumdati</taxon>
    </lineage>
</organism>
<dbReference type="AlphaFoldDB" id="A0A319DHL2"/>
<name>A0A319DHL2_9EURO</name>
<reference evidence="1 2" key="1">
    <citation type="submission" date="2018-02" db="EMBL/GenBank/DDBJ databases">
        <title>The genomes of Aspergillus section Nigri reveals drivers in fungal speciation.</title>
        <authorList>
            <consortium name="DOE Joint Genome Institute"/>
            <person name="Vesth T.C."/>
            <person name="Nybo J."/>
            <person name="Theobald S."/>
            <person name="Brandl J."/>
            <person name="Frisvad J.C."/>
            <person name="Nielsen K.F."/>
            <person name="Lyhne E.K."/>
            <person name="Kogle M.E."/>
            <person name="Kuo A."/>
            <person name="Riley R."/>
            <person name="Clum A."/>
            <person name="Nolan M."/>
            <person name="Lipzen A."/>
            <person name="Salamov A."/>
            <person name="Henrissat B."/>
            <person name="Wiebenga A."/>
            <person name="De vries R.P."/>
            <person name="Grigoriev I.V."/>
            <person name="Mortensen U.H."/>
            <person name="Andersen M.R."/>
            <person name="Baker S.E."/>
        </authorList>
    </citation>
    <scope>NUCLEOTIDE SEQUENCE [LARGE SCALE GENOMIC DNA]</scope>
    <source>
        <strain evidence="1 2">CBS 707.79</strain>
    </source>
</reference>
<gene>
    <name evidence="1" type="ORF">BO71DRAFT_151248</name>
</gene>
<proteinExistence type="predicted"/>
<dbReference type="EMBL" id="KZ825830">
    <property type="protein sequence ID" value="PYH96985.1"/>
    <property type="molecule type" value="Genomic_DNA"/>
</dbReference>
<keyword evidence="2" id="KW-1185">Reference proteome</keyword>
<dbReference type="VEuPathDB" id="FungiDB:BO71DRAFT_151248"/>
<dbReference type="Proteomes" id="UP000247810">
    <property type="component" value="Unassembled WGS sequence"/>
</dbReference>
<evidence type="ECO:0000313" key="1">
    <source>
        <dbReference type="EMBL" id="PYH96985.1"/>
    </source>
</evidence>